<keyword evidence="3" id="KW-1185">Reference proteome</keyword>
<gene>
    <name evidence="2" type="ORF">CKAH01_03251</name>
</gene>
<dbReference type="EMBL" id="VYYT01000013">
    <property type="protein sequence ID" value="KAK2778295.1"/>
    <property type="molecule type" value="Genomic_DNA"/>
</dbReference>
<proteinExistence type="predicted"/>
<accession>A0AAD9YV87</accession>
<feature type="compositionally biased region" description="Basic and acidic residues" evidence="1">
    <location>
        <begin position="28"/>
        <end position="39"/>
    </location>
</feature>
<reference evidence="2" key="1">
    <citation type="submission" date="2023-02" db="EMBL/GenBank/DDBJ databases">
        <title>Colletotrichum kahawae CIFC_Que2 genome sequencing and assembly.</title>
        <authorList>
            <person name="Baroncelli R."/>
        </authorList>
    </citation>
    <scope>NUCLEOTIDE SEQUENCE</scope>
    <source>
        <strain evidence="2">CIFC_Que2</strain>
    </source>
</reference>
<dbReference type="Proteomes" id="UP001281614">
    <property type="component" value="Unassembled WGS sequence"/>
</dbReference>
<name>A0AAD9YV87_COLKA</name>
<evidence type="ECO:0000313" key="3">
    <source>
        <dbReference type="Proteomes" id="UP001281614"/>
    </source>
</evidence>
<dbReference type="AlphaFoldDB" id="A0AAD9YV87"/>
<sequence>MKLLKTLAQWRKSGVAGGRRQLCSRGAGPREPRSRERGGGRKQSRSAAIRQHLEIARTGQRASKLGLFGRSLEDANVEAGAACIDENTAGRPLAFARTLAETCARSSQQHQFHLIGT</sequence>
<protein>
    <submittedName>
        <fullName evidence="2">Uncharacterized protein</fullName>
    </submittedName>
</protein>
<evidence type="ECO:0000313" key="2">
    <source>
        <dbReference type="EMBL" id="KAK2778295.1"/>
    </source>
</evidence>
<comment type="caution">
    <text evidence="2">The sequence shown here is derived from an EMBL/GenBank/DDBJ whole genome shotgun (WGS) entry which is preliminary data.</text>
</comment>
<organism evidence="2 3">
    <name type="scientific">Colletotrichum kahawae</name>
    <name type="common">Coffee berry disease fungus</name>
    <dbReference type="NCBI Taxonomy" id="34407"/>
    <lineage>
        <taxon>Eukaryota</taxon>
        <taxon>Fungi</taxon>
        <taxon>Dikarya</taxon>
        <taxon>Ascomycota</taxon>
        <taxon>Pezizomycotina</taxon>
        <taxon>Sordariomycetes</taxon>
        <taxon>Hypocreomycetidae</taxon>
        <taxon>Glomerellales</taxon>
        <taxon>Glomerellaceae</taxon>
        <taxon>Colletotrichum</taxon>
        <taxon>Colletotrichum gloeosporioides species complex</taxon>
    </lineage>
</organism>
<evidence type="ECO:0000256" key="1">
    <source>
        <dbReference type="SAM" id="MobiDB-lite"/>
    </source>
</evidence>
<feature type="region of interest" description="Disordered" evidence="1">
    <location>
        <begin position="15"/>
        <end position="48"/>
    </location>
</feature>